<gene>
    <name evidence="2" type="ORF">LPLAT_LOCUS1404</name>
</gene>
<accession>A0AAV2N5W8</accession>
<name>A0AAV2N5W8_9HYME</name>
<feature type="region of interest" description="Disordered" evidence="1">
    <location>
        <begin position="1"/>
        <end position="73"/>
    </location>
</feature>
<dbReference type="Proteomes" id="UP001497644">
    <property type="component" value="Chromosome 10"/>
</dbReference>
<dbReference type="EMBL" id="OZ034833">
    <property type="protein sequence ID" value="CAL1674876.1"/>
    <property type="molecule type" value="Genomic_DNA"/>
</dbReference>
<keyword evidence="3" id="KW-1185">Reference proteome</keyword>
<reference evidence="2" key="1">
    <citation type="submission" date="2024-04" db="EMBL/GenBank/DDBJ databases">
        <authorList>
            <consortium name="Molecular Ecology Group"/>
        </authorList>
    </citation>
    <scope>NUCLEOTIDE SEQUENCE</scope>
</reference>
<organism evidence="2 3">
    <name type="scientific">Lasius platythorax</name>
    <dbReference type="NCBI Taxonomy" id="488582"/>
    <lineage>
        <taxon>Eukaryota</taxon>
        <taxon>Metazoa</taxon>
        <taxon>Ecdysozoa</taxon>
        <taxon>Arthropoda</taxon>
        <taxon>Hexapoda</taxon>
        <taxon>Insecta</taxon>
        <taxon>Pterygota</taxon>
        <taxon>Neoptera</taxon>
        <taxon>Endopterygota</taxon>
        <taxon>Hymenoptera</taxon>
        <taxon>Apocrita</taxon>
        <taxon>Aculeata</taxon>
        <taxon>Formicoidea</taxon>
        <taxon>Formicidae</taxon>
        <taxon>Formicinae</taxon>
        <taxon>Lasius</taxon>
        <taxon>Lasius</taxon>
    </lineage>
</organism>
<dbReference type="AlphaFoldDB" id="A0AAV2N5W8"/>
<evidence type="ECO:0000313" key="3">
    <source>
        <dbReference type="Proteomes" id="UP001497644"/>
    </source>
</evidence>
<evidence type="ECO:0000256" key="1">
    <source>
        <dbReference type="SAM" id="MobiDB-lite"/>
    </source>
</evidence>
<proteinExistence type="predicted"/>
<evidence type="ECO:0000313" key="2">
    <source>
        <dbReference type="EMBL" id="CAL1674876.1"/>
    </source>
</evidence>
<protein>
    <submittedName>
        <fullName evidence="2">Uncharacterized protein</fullName>
    </submittedName>
</protein>
<feature type="compositionally biased region" description="Basic and acidic residues" evidence="1">
    <location>
        <begin position="64"/>
        <end position="73"/>
    </location>
</feature>
<sequence>MKNILQSPGGRHRDSQPEGTGNIRHPVSAETSIPRIEYGPDGEHQRQYDRGYPPSWIETAPPRDGNRIDDAAG</sequence>